<keyword evidence="1" id="KW-0472">Membrane</keyword>
<evidence type="ECO:0000256" key="1">
    <source>
        <dbReference type="SAM" id="Phobius"/>
    </source>
</evidence>
<gene>
    <name evidence="2" type="ORF">D1223_07885</name>
</gene>
<feature type="transmembrane region" description="Helical" evidence="1">
    <location>
        <begin position="39"/>
        <end position="60"/>
    </location>
</feature>
<keyword evidence="1" id="KW-0812">Transmembrane</keyword>
<protein>
    <recommendedName>
        <fullName evidence="4">DUF485 domain-containing protein</fullName>
    </recommendedName>
</protein>
<organism evidence="2 3">
    <name type="scientific">Henriciella mobilis</name>
    <dbReference type="NCBI Taxonomy" id="2305467"/>
    <lineage>
        <taxon>Bacteria</taxon>
        <taxon>Pseudomonadati</taxon>
        <taxon>Pseudomonadota</taxon>
        <taxon>Alphaproteobacteria</taxon>
        <taxon>Hyphomonadales</taxon>
        <taxon>Hyphomonadaceae</taxon>
        <taxon>Henriciella</taxon>
    </lineage>
</organism>
<evidence type="ECO:0008006" key="4">
    <source>
        <dbReference type="Google" id="ProtNLM"/>
    </source>
</evidence>
<dbReference type="RefSeq" id="WP_119375845.1">
    <property type="nucleotide sequence ID" value="NZ_QWFX01000006.1"/>
</dbReference>
<dbReference type="Proteomes" id="UP000266385">
    <property type="component" value="Unassembled WGS sequence"/>
</dbReference>
<evidence type="ECO:0000313" key="3">
    <source>
        <dbReference type="Proteomes" id="UP000266385"/>
    </source>
</evidence>
<proteinExistence type="predicted"/>
<sequence>MKEEGSTGGIYERHPSDMAFKQSSHGAPFSGFVIALLRYMLIGQFFLLVLAGTAFGYFYVSASTELRADNGPAVVGAIIGFSISTIYAVLVTGFGFVLLDIRRLLKKQVGEL</sequence>
<dbReference type="AlphaFoldDB" id="A0A399RLD5"/>
<dbReference type="EMBL" id="QWFX01000006">
    <property type="protein sequence ID" value="RIJ30535.1"/>
    <property type="molecule type" value="Genomic_DNA"/>
</dbReference>
<comment type="caution">
    <text evidence="2">The sequence shown here is derived from an EMBL/GenBank/DDBJ whole genome shotgun (WGS) entry which is preliminary data.</text>
</comment>
<evidence type="ECO:0000313" key="2">
    <source>
        <dbReference type="EMBL" id="RIJ30535.1"/>
    </source>
</evidence>
<feature type="transmembrane region" description="Helical" evidence="1">
    <location>
        <begin position="72"/>
        <end position="99"/>
    </location>
</feature>
<name>A0A399RLD5_9PROT</name>
<accession>A0A399RLD5</accession>
<reference evidence="2 3" key="1">
    <citation type="submission" date="2018-08" db="EMBL/GenBank/DDBJ databases">
        <title>Henriciella mobilis sp. nov., isolated from seawater.</title>
        <authorList>
            <person name="Cheng H."/>
            <person name="Wu Y.-H."/>
            <person name="Xu X.-W."/>
            <person name="Guo L.-L."/>
        </authorList>
    </citation>
    <scope>NUCLEOTIDE SEQUENCE [LARGE SCALE GENOMIC DNA]</scope>
    <source>
        <strain evidence="2 3">JN25</strain>
    </source>
</reference>
<keyword evidence="1" id="KW-1133">Transmembrane helix</keyword>
<keyword evidence="3" id="KW-1185">Reference proteome</keyword>